<protein>
    <submittedName>
        <fullName evidence="1">Uncharacterized protein</fullName>
    </submittedName>
</protein>
<organism evidence="1">
    <name type="scientific">Thermosphaera aggregans</name>
    <dbReference type="NCBI Taxonomy" id="54254"/>
    <lineage>
        <taxon>Archaea</taxon>
        <taxon>Thermoproteota</taxon>
        <taxon>Thermoprotei</taxon>
        <taxon>Desulfurococcales</taxon>
        <taxon>Desulfurococcaceae</taxon>
        <taxon>Thermosphaera</taxon>
    </lineage>
</organism>
<gene>
    <name evidence="1" type="ORF">ENP55_04005</name>
</gene>
<evidence type="ECO:0000313" key="1">
    <source>
        <dbReference type="EMBL" id="HEF87447.1"/>
    </source>
</evidence>
<dbReference type="EMBL" id="DSJT01000023">
    <property type="protein sequence ID" value="HEF87447.1"/>
    <property type="molecule type" value="Genomic_DNA"/>
</dbReference>
<name>A0A7C2G1A8_9CREN</name>
<dbReference type="AlphaFoldDB" id="A0A7C2G1A8"/>
<accession>A0A7C2G1A8</accession>
<sequence>MDQLAVLPLSIIYNIPQGIILENDSLVQAVFNFIEKLLSTALTATVSTEKLNTLYFELNTFFSELSKALAENRDSIRFRKLFAQVEDTWVRLASTLFSNNESST</sequence>
<reference evidence="1" key="1">
    <citation type="journal article" date="2020" name="mSystems">
        <title>Genome- and Community-Level Interaction Insights into Carbon Utilization and Element Cycling Functions of Hydrothermarchaeota in Hydrothermal Sediment.</title>
        <authorList>
            <person name="Zhou Z."/>
            <person name="Liu Y."/>
            <person name="Xu W."/>
            <person name="Pan J."/>
            <person name="Luo Z.H."/>
            <person name="Li M."/>
        </authorList>
    </citation>
    <scope>NUCLEOTIDE SEQUENCE [LARGE SCALE GENOMIC DNA]</scope>
    <source>
        <strain evidence="1">SpSt-23</strain>
    </source>
</reference>
<comment type="caution">
    <text evidence="1">The sequence shown here is derived from an EMBL/GenBank/DDBJ whole genome shotgun (WGS) entry which is preliminary data.</text>
</comment>
<proteinExistence type="predicted"/>